<gene>
    <name evidence="1" type="ORF">TWF696_004248</name>
</gene>
<accession>A0AAV9V6C1</accession>
<dbReference type="Proteomes" id="UP001375240">
    <property type="component" value="Unassembled WGS sequence"/>
</dbReference>
<dbReference type="EMBL" id="JAVHNQ010000002">
    <property type="protein sequence ID" value="KAK6355125.1"/>
    <property type="molecule type" value="Genomic_DNA"/>
</dbReference>
<dbReference type="AlphaFoldDB" id="A0AAV9V6C1"/>
<keyword evidence="2" id="KW-1185">Reference proteome</keyword>
<sequence>MGGSAFASLGLATPRMSPDTYLTLKKRYHDILATLYAHVTTPAEAPEKTSYGDIDFLVAEPLPLQKQKLDTVSRAKHGAAGDIVTAAFGAEYTISIGATRSYAVRIDETSGGNCGSDGKIYAQVDVHFCPSVENMRWMAFKHGYGDMWSILGMLARAKGLLADEVGLHLLIPEIEKRNKEVAKVELTRDVGETLAFFGLDEGVYCQGFDGMEGLFAFMRGCRFFEGRYFRRREWSTARDRKKVRKREMIRLWLEYVGVSVEQNDGDGEEVEAEYVNGVDEEEETVTREQVLEEALEKFGKSAVYEEKLRSWRRNEQIDKVVRRVVGELVKSGAGTKSARSKAAELRKQLQGGEMDEVLEMAEEQMQRFVDGQVEEFRKSRRSRRCVDASDVVLKNNGVDIDTDEAVEQMQQISL</sequence>
<organism evidence="1 2">
    <name type="scientific">Orbilia brochopaga</name>
    <dbReference type="NCBI Taxonomy" id="3140254"/>
    <lineage>
        <taxon>Eukaryota</taxon>
        <taxon>Fungi</taxon>
        <taxon>Dikarya</taxon>
        <taxon>Ascomycota</taxon>
        <taxon>Pezizomycotina</taxon>
        <taxon>Orbiliomycetes</taxon>
        <taxon>Orbiliales</taxon>
        <taxon>Orbiliaceae</taxon>
        <taxon>Orbilia</taxon>
    </lineage>
</organism>
<name>A0AAV9V6C1_9PEZI</name>
<evidence type="ECO:0000313" key="2">
    <source>
        <dbReference type="Proteomes" id="UP001375240"/>
    </source>
</evidence>
<proteinExistence type="predicted"/>
<protein>
    <submittedName>
        <fullName evidence="1">Uncharacterized protein</fullName>
    </submittedName>
</protein>
<comment type="caution">
    <text evidence="1">The sequence shown here is derived from an EMBL/GenBank/DDBJ whole genome shotgun (WGS) entry which is preliminary data.</text>
</comment>
<evidence type="ECO:0000313" key="1">
    <source>
        <dbReference type="EMBL" id="KAK6355125.1"/>
    </source>
</evidence>
<reference evidence="1 2" key="1">
    <citation type="submission" date="2019-10" db="EMBL/GenBank/DDBJ databases">
        <authorList>
            <person name="Palmer J.M."/>
        </authorList>
    </citation>
    <scope>NUCLEOTIDE SEQUENCE [LARGE SCALE GENOMIC DNA]</scope>
    <source>
        <strain evidence="1 2">TWF696</strain>
    </source>
</reference>